<dbReference type="EMBL" id="PFQK01000055">
    <property type="protein sequence ID" value="PJC81712.1"/>
    <property type="molecule type" value="Genomic_DNA"/>
</dbReference>
<comment type="caution">
    <text evidence="3">The sequence shown here is derived from an EMBL/GenBank/DDBJ whole genome shotgun (WGS) entry which is preliminary data.</text>
</comment>
<dbReference type="PANTHER" id="PTHR36851:SF1">
    <property type="entry name" value="GLYCO_TRANS_2-LIKE DOMAIN-CONTAINING PROTEIN"/>
    <property type="match status" value="1"/>
</dbReference>
<name>A0A2M8GMD6_9BACT</name>
<dbReference type="PANTHER" id="PTHR36851">
    <property type="entry name" value="UNNAMED PRODUCT"/>
    <property type="match status" value="1"/>
</dbReference>
<keyword evidence="1" id="KW-1133">Transmembrane helix</keyword>
<feature type="transmembrane region" description="Helical" evidence="1">
    <location>
        <begin position="452"/>
        <end position="474"/>
    </location>
</feature>
<dbReference type="Pfam" id="PF13632">
    <property type="entry name" value="Glyco_trans_2_3"/>
    <property type="match status" value="1"/>
</dbReference>
<dbReference type="AlphaFoldDB" id="A0A2M8GMD6"/>
<dbReference type="InterPro" id="IPR029044">
    <property type="entry name" value="Nucleotide-diphossugar_trans"/>
</dbReference>
<keyword evidence="1" id="KW-0472">Membrane</keyword>
<feature type="transmembrane region" description="Helical" evidence="1">
    <location>
        <begin position="422"/>
        <end position="440"/>
    </location>
</feature>
<protein>
    <recommendedName>
        <fullName evidence="2">Glycosyltransferase 2-like domain-containing protein</fullName>
    </recommendedName>
</protein>
<keyword evidence="1" id="KW-0812">Transmembrane</keyword>
<feature type="transmembrane region" description="Helical" evidence="1">
    <location>
        <begin position="379"/>
        <end position="402"/>
    </location>
</feature>
<evidence type="ECO:0000313" key="4">
    <source>
        <dbReference type="Proteomes" id="UP000229370"/>
    </source>
</evidence>
<reference evidence="4" key="1">
    <citation type="submission" date="2017-09" db="EMBL/GenBank/DDBJ databases">
        <title>Depth-based differentiation of microbial function through sediment-hosted aquifers and enrichment of novel symbionts in the deep terrestrial subsurface.</title>
        <authorList>
            <person name="Probst A.J."/>
            <person name="Ladd B."/>
            <person name="Jarett J.K."/>
            <person name="Geller-Mcgrath D.E."/>
            <person name="Sieber C.M.K."/>
            <person name="Emerson J.B."/>
            <person name="Anantharaman K."/>
            <person name="Thomas B.C."/>
            <person name="Malmstrom R."/>
            <person name="Stieglmeier M."/>
            <person name="Klingl A."/>
            <person name="Woyke T."/>
            <person name="Ryan C.M."/>
            <person name="Banfield J.F."/>
        </authorList>
    </citation>
    <scope>NUCLEOTIDE SEQUENCE [LARGE SCALE GENOMIC DNA]</scope>
</reference>
<evidence type="ECO:0000256" key="1">
    <source>
        <dbReference type="SAM" id="Phobius"/>
    </source>
</evidence>
<feature type="domain" description="Glycosyltransferase 2-like" evidence="2">
    <location>
        <begin position="204"/>
        <end position="436"/>
    </location>
</feature>
<gene>
    <name evidence="3" type="ORF">CO007_03420</name>
</gene>
<feature type="transmembrane region" description="Helical" evidence="1">
    <location>
        <begin position="46"/>
        <end position="62"/>
    </location>
</feature>
<feature type="transmembrane region" description="Helical" evidence="1">
    <location>
        <begin position="21"/>
        <end position="40"/>
    </location>
</feature>
<dbReference type="InterPro" id="IPR001173">
    <property type="entry name" value="Glyco_trans_2-like"/>
</dbReference>
<accession>A0A2M8GMD6</accession>
<sequence length="500" mass="58862">MAKRLAKSVRPASFVSKIFDRLLETIIPICAWATITLPLWMSPFHPAVVAYFIIAFDLYFFYKSAQTAFFATISYKKILETAKINFFKKMLSLKKMSIIKHFIIIPSYQEPLYKLEVTLKMITQNDYPSKKIFLVLALEERENNIHQKAQVLYKKFHRYFADIIISYHKLQPNELAGKASNQTVAALLLDQYVKKKHWQRKNVLITICDADSHLPSNYFSYLTYQYLKDKNKIYHFYWAPVLLYNNFWQLPLFVRIQATLSSIVRLAFLSYREKLIQISTYSTNLWLLKKINFWDVDIIPEDWHIYLQAFFTFGEKIRTIPLFTIINGDAVFSGHIMKTLVNRYEQEKRWAWGVTDVAYSLKKFFITPHIRSLTKIKKILFVVETHLLWPVSFFILTISASIPPLINPVFKRTVLGFLLPKLSALILTLSTVMLFLYVFFDIKLRQKVKQNTSFFSLPILIIQWYFLPLVSFLLSSLPALEAHTRILLGKKLKYKVTEKV</sequence>
<evidence type="ECO:0000313" key="3">
    <source>
        <dbReference type="EMBL" id="PJC81712.1"/>
    </source>
</evidence>
<proteinExistence type="predicted"/>
<evidence type="ECO:0000259" key="2">
    <source>
        <dbReference type="Pfam" id="PF13632"/>
    </source>
</evidence>
<dbReference type="Gene3D" id="3.90.550.10">
    <property type="entry name" value="Spore Coat Polysaccharide Biosynthesis Protein SpsA, Chain A"/>
    <property type="match status" value="1"/>
</dbReference>
<dbReference type="SUPFAM" id="SSF53448">
    <property type="entry name" value="Nucleotide-diphospho-sugar transferases"/>
    <property type="match status" value="1"/>
</dbReference>
<organism evidence="3 4">
    <name type="scientific">Candidatus Roizmanbacteria bacterium CG_4_8_14_3_um_filter_36_10</name>
    <dbReference type="NCBI Taxonomy" id="1974834"/>
    <lineage>
        <taxon>Bacteria</taxon>
        <taxon>Candidatus Roizmaniibacteriota</taxon>
    </lineage>
</organism>
<dbReference type="Proteomes" id="UP000229370">
    <property type="component" value="Unassembled WGS sequence"/>
</dbReference>